<accession>A0A327MEP7</accession>
<dbReference type="AlphaFoldDB" id="A0A327MEP7"/>
<dbReference type="RefSeq" id="WP_111467843.1">
    <property type="nucleotide sequence ID" value="NZ_QLIX01000001.1"/>
</dbReference>
<gene>
    <name evidence="1" type="ORF">DOO78_00945</name>
</gene>
<evidence type="ECO:0000313" key="2">
    <source>
        <dbReference type="Proteomes" id="UP000249065"/>
    </source>
</evidence>
<dbReference type="Proteomes" id="UP000249065">
    <property type="component" value="Unassembled WGS sequence"/>
</dbReference>
<name>A0A327MEP7_9PROT</name>
<comment type="caution">
    <text evidence="1">The sequence shown here is derived from an EMBL/GenBank/DDBJ whole genome shotgun (WGS) entry which is preliminary data.</text>
</comment>
<protein>
    <submittedName>
        <fullName evidence="1">Tat pathway signal protein</fullName>
    </submittedName>
</protein>
<sequence length="150" mass="15572">MTLPSIRGLCGLAALAALLVLPGLRPAAARSDAAPALRLELNRLEARDGGACRIWMVLNNGQGEGLDPVRLDLVLFGRNGVVARRLAVDVGPLPAGRTVVRIFDLAGQACDGIGQVLLNDVLACGAEPGRNACIEQAVLASRVDGVAFQK</sequence>
<evidence type="ECO:0000313" key="1">
    <source>
        <dbReference type="EMBL" id="RAI60732.1"/>
    </source>
</evidence>
<proteinExistence type="predicted"/>
<organism evidence="1 2">
    <name type="scientific">Roseicella frigidaeris</name>
    <dbReference type="NCBI Taxonomy" id="2230885"/>
    <lineage>
        <taxon>Bacteria</taxon>
        <taxon>Pseudomonadati</taxon>
        <taxon>Pseudomonadota</taxon>
        <taxon>Alphaproteobacteria</taxon>
        <taxon>Acetobacterales</taxon>
        <taxon>Roseomonadaceae</taxon>
        <taxon>Roseicella</taxon>
    </lineage>
</organism>
<keyword evidence="2" id="KW-1185">Reference proteome</keyword>
<dbReference type="EMBL" id="QLIX01000001">
    <property type="protein sequence ID" value="RAI60732.1"/>
    <property type="molecule type" value="Genomic_DNA"/>
</dbReference>
<reference evidence="2" key="1">
    <citation type="submission" date="2018-06" db="EMBL/GenBank/DDBJ databases">
        <authorList>
            <person name="Khan S.A."/>
        </authorList>
    </citation>
    <scope>NUCLEOTIDE SEQUENCE [LARGE SCALE GENOMIC DNA]</scope>
    <source>
        <strain evidence="2">DB-1506</strain>
    </source>
</reference>
<dbReference type="OrthoDB" id="7707524at2"/>